<dbReference type="OrthoDB" id="10398426at2759"/>
<organism evidence="2 3">
    <name type="scientific">Trichinella britovi</name>
    <name type="common">Parasitic roundworm</name>
    <dbReference type="NCBI Taxonomy" id="45882"/>
    <lineage>
        <taxon>Eukaryota</taxon>
        <taxon>Metazoa</taxon>
        <taxon>Ecdysozoa</taxon>
        <taxon>Nematoda</taxon>
        <taxon>Enoplea</taxon>
        <taxon>Dorylaimia</taxon>
        <taxon>Trichinellida</taxon>
        <taxon>Trichinellidae</taxon>
        <taxon>Trichinella</taxon>
    </lineage>
</organism>
<feature type="region of interest" description="Disordered" evidence="1">
    <location>
        <begin position="61"/>
        <end position="83"/>
    </location>
</feature>
<comment type="caution">
    <text evidence="2">The sequence shown here is derived from an EMBL/GenBank/DDBJ whole genome shotgun (WGS) entry which is preliminary data.</text>
</comment>
<evidence type="ECO:0000256" key="1">
    <source>
        <dbReference type="SAM" id="MobiDB-lite"/>
    </source>
</evidence>
<proteinExistence type="predicted"/>
<dbReference type="Proteomes" id="UP000054653">
    <property type="component" value="Unassembled WGS sequence"/>
</dbReference>
<protein>
    <submittedName>
        <fullName evidence="2">Uncharacterized protein</fullName>
    </submittedName>
</protein>
<feature type="compositionally biased region" description="Basic and acidic residues" evidence="1">
    <location>
        <begin position="67"/>
        <end position="83"/>
    </location>
</feature>
<dbReference type="EMBL" id="JYDI01000110">
    <property type="protein sequence ID" value="KRY52155.1"/>
    <property type="molecule type" value="Genomic_DNA"/>
</dbReference>
<reference evidence="2 3" key="1">
    <citation type="submission" date="2015-01" db="EMBL/GenBank/DDBJ databases">
        <title>Evolution of Trichinella species and genotypes.</title>
        <authorList>
            <person name="Korhonen P.K."/>
            <person name="Edoardo P."/>
            <person name="Giuseppe L.R."/>
            <person name="Gasser R.B."/>
        </authorList>
    </citation>
    <scope>NUCLEOTIDE SEQUENCE [LARGE SCALE GENOMIC DNA]</scope>
    <source>
        <strain evidence="2">ISS120</strain>
    </source>
</reference>
<accession>A0A0V1CSC9</accession>
<dbReference type="AlphaFoldDB" id="A0A0V1CSC9"/>
<sequence>MSFASSFINMLGYNKKANTHTQNAHESCEFQKGKKQTHFYRWRGPQSFQQRKCSQSDSISKQFNGQKEMKIAQESVDASRGDI</sequence>
<gene>
    <name evidence="2" type="ORF">T03_4165</name>
</gene>
<keyword evidence="3" id="KW-1185">Reference proteome</keyword>
<evidence type="ECO:0000313" key="3">
    <source>
        <dbReference type="Proteomes" id="UP000054653"/>
    </source>
</evidence>
<name>A0A0V1CSC9_TRIBR</name>
<evidence type="ECO:0000313" key="2">
    <source>
        <dbReference type="EMBL" id="KRY52155.1"/>
    </source>
</evidence>